<dbReference type="SUPFAM" id="SSF52540">
    <property type="entry name" value="P-loop containing nucleoside triphosphate hydrolases"/>
    <property type="match status" value="1"/>
</dbReference>
<dbReference type="InterPro" id="IPR015421">
    <property type="entry name" value="PyrdxlP-dep_Trfase_major"/>
</dbReference>
<dbReference type="InterPro" id="IPR004839">
    <property type="entry name" value="Aminotransferase_I/II_large"/>
</dbReference>
<reference evidence="10" key="1">
    <citation type="submission" date="2021-12" db="EMBL/GenBank/DDBJ databases">
        <authorList>
            <person name="Rodrigo-Torres L."/>
            <person name="Arahal R. D."/>
            <person name="Lucena T."/>
        </authorList>
    </citation>
    <scope>NUCLEOTIDE SEQUENCE</scope>
    <source>
        <strain evidence="10">CECT 8226</strain>
    </source>
</reference>
<dbReference type="EC" id="2.6.1.-" evidence="8"/>
<proteinExistence type="inferred from homology"/>
<name>A0ABN8DM23_9VIBR</name>
<dbReference type="CDD" id="cd00609">
    <property type="entry name" value="AAT_like"/>
    <property type="match status" value="1"/>
</dbReference>
<organism evidence="10 11">
    <name type="scientific">Vibrio hippocampi</name>
    <dbReference type="NCBI Taxonomy" id="654686"/>
    <lineage>
        <taxon>Bacteria</taxon>
        <taxon>Pseudomonadati</taxon>
        <taxon>Pseudomonadota</taxon>
        <taxon>Gammaproteobacteria</taxon>
        <taxon>Vibrionales</taxon>
        <taxon>Vibrionaceae</taxon>
        <taxon>Vibrio</taxon>
    </lineage>
</organism>
<dbReference type="Gene3D" id="3.90.1150.10">
    <property type="entry name" value="Aspartate Aminotransferase, domain 1"/>
    <property type="match status" value="1"/>
</dbReference>
<evidence type="ECO:0000256" key="6">
    <source>
        <dbReference type="ARBA" id="ARBA00022840"/>
    </source>
</evidence>
<keyword evidence="6" id="KW-0067">ATP-binding</keyword>
<evidence type="ECO:0000256" key="8">
    <source>
        <dbReference type="RuleBase" id="RU000481"/>
    </source>
</evidence>
<dbReference type="InterPro" id="IPR015422">
    <property type="entry name" value="PyrdxlP-dep_Trfase_small"/>
</dbReference>
<dbReference type="InterPro" id="IPR017871">
    <property type="entry name" value="ABC_transporter-like_CS"/>
</dbReference>
<dbReference type="SUPFAM" id="SSF53383">
    <property type="entry name" value="PLP-dependent transferases"/>
    <property type="match status" value="1"/>
</dbReference>
<evidence type="ECO:0000259" key="9">
    <source>
        <dbReference type="PROSITE" id="PS50893"/>
    </source>
</evidence>
<dbReference type="InterPro" id="IPR003439">
    <property type="entry name" value="ABC_transporter-like_ATP-bd"/>
</dbReference>
<dbReference type="InterPro" id="IPR027417">
    <property type="entry name" value="P-loop_NTPase"/>
</dbReference>
<dbReference type="PROSITE" id="PS00105">
    <property type="entry name" value="AA_TRANSFER_CLASS_1"/>
    <property type="match status" value="1"/>
</dbReference>
<dbReference type="Proteomes" id="UP000838160">
    <property type="component" value="Unassembled WGS sequence"/>
</dbReference>
<keyword evidence="3 8" id="KW-0032">Aminotransferase</keyword>
<evidence type="ECO:0000256" key="4">
    <source>
        <dbReference type="ARBA" id="ARBA00022679"/>
    </source>
</evidence>
<evidence type="ECO:0000256" key="3">
    <source>
        <dbReference type="ARBA" id="ARBA00022576"/>
    </source>
</evidence>
<accession>A0ABN8DM23</accession>
<dbReference type="EMBL" id="CAKLCM010000003">
    <property type="protein sequence ID" value="CAH0529863.1"/>
    <property type="molecule type" value="Genomic_DNA"/>
</dbReference>
<dbReference type="Pfam" id="PF00155">
    <property type="entry name" value="Aminotran_1_2"/>
    <property type="match status" value="1"/>
</dbReference>
<dbReference type="GO" id="GO:0010285">
    <property type="term" value="F:L,L-diaminopimelate aminotransferase activity"/>
    <property type="evidence" value="ECO:0007669"/>
    <property type="project" value="UniProtKB-EC"/>
</dbReference>
<evidence type="ECO:0000313" key="11">
    <source>
        <dbReference type="Proteomes" id="UP000838160"/>
    </source>
</evidence>
<keyword evidence="7" id="KW-0663">Pyridoxal phosphate</keyword>
<dbReference type="SMART" id="SM00382">
    <property type="entry name" value="AAA"/>
    <property type="match status" value="1"/>
</dbReference>
<keyword evidence="5" id="KW-0547">Nucleotide-binding</keyword>
<gene>
    <name evidence="10" type="primary">dapL</name>
    <name evidence="10" type="ORF">VHP8226_03619</name>
</gene>
<evidence type="ECO:0000256" key="1">
    <source>
        <dbReference type="ARBA" id="ARBA00001933"/>
    </source>
</evidence>
<dbReference type="InterPro" id="IPR004838">
    <property type="entry name" value="NHTrfase_class1_PyrdxlP-BS"/>
</dbReference>
<dbReference type="PROSITE" id="PS50893">
    <property type="entry name" value="ABC_TRANSPORTER_2"/>
    <property type="match status" value="1"/>
</dbReference>
<evidence type="ECO:0000256" key="7">
    <source>
        <dbReference type="ARBA" id="ARBA00022898"/>
    </source>
</evidence>
<dbReference type="InterPro" id="IPR050596">
    <property type="entry name" value="AspAT/PAT-like"/>
</dbReference>
<feature type="domain" description="ABC transporter" evidence="9">
    <location>
        <begin position="425"/>
        <end position="670"/>
    </location>
</feature>
<keyword evidence="4 8" id="KW-0808">Transferase</keyword>
<dbReference type="PROSITE" id="PS00211">
    <property type="entry name" value="ABC_TRANSPORTER_1"/>
    <property type="match status" value="1"/>
</dbReference>
<evidence type="ECO:0000313" key="10">
    <source>
        <dbReference type="EMBL" id="CAH0529863.1"/>
    </source>
</evidence>
<comment type="similarity">
    <text evidence="2 8">Belongs to the class-I pyridoxal-phosphate-dependent aminotransferase family.</text>
</comment>
<dbReference type="PANTHER" id="PTHR46383:SF1">
    <property type="entry name" value="ASPARTATE AMINOTRANSFERASE"/>
    <property type="match status" value="1"/>
</dbReference>
<protein>
    <recommendedName>
        <fullName evidence="8">Aminotransferase</fullName>
        <ecNumber evidence="8">2.6.1.-</ecNumber>
    </recommendedName>
</protein>
<evidence type="ECO:0000256" key="5">
    <source>
        <dbReference type="ARBA" id="ARBA00022741"/>
    </source>
</evidence>
<dbReference type="PANTHER" id="PTHR46383">
    <property type="entry name" value="ASPARTATE AMINOTRANSFERASE"/>
    <property type="match status" value="1"/>
</dbReference>
<dbReference type="CDD" id="cd03262">
    <property type="entry name" value="ABC_HisP_GlnQ"/>
    <property type="match status" value="1"/>
</dbReference>
<evidence type="ECO:0000256" key="2">
    <source>
        <dbReference type="ARBA" id="ARBA00007441"/>
    </source>
</evidence>
<dbReference type="Gene3D" id="3.40.640.10">
    <property type="entry name" value="Type I PLP-dependent aspartate aminotransferase-like (Major domain)"/>
    <property type="match status" value="1"/>
</dbReference>
<dbReference type="Gene3D" id="3.40.50.300">
    <property type="entry name" value="P-loop containing nucleotide triphosphate hydrolases"/>
    <property type="match status" value="1"/>
</dbReference>
<sequence>MDYSPFVDRIKSQGGDAWNIHFQALDAMRAGEDVIVLSVGDPDFKTPDIICDSAIQALNDGNTHYTDTAGCIDLRKKIAQRFNLSTQYPITHDNVVVLPGTQNGLYCAAACLLTTGDEVLVLDPAYLTYEATLKATGATVVPIPTNADDYFRLDPDVLRNAVTPKTKAIFFANPNNPTGRVMDLDELQALADIAKEYDLWVVSDEVYSTLSFEKECISIRELEGMAERTVVISSLSKSHAMTGWRAGWMIANTTMVQHMDPLVLNMFYGLPGFIQQAAITALDHADDITPKMVELYRKRRSVVEEGLADCPAIKLLRPDSGMFILLDIRQLNLSTEQFTWALFEHAKVSTLDAAAFGESASGFVRLSFTLGEERLAEACARIKSFVINLLEGNIHIEPLNPDIPLPSAKATATAEAADEKPKKVIEVTNLHKQFGDHEVLKGVSLCAREGEVISLIGGSGSGKSTLLRCINMLEVPNQGLVYIDGQGIETDIDQKGIPFVRDQRQLLDVRSHLGMVFQNFNLWPHRTVLENLIEAPIHVFGESKAEATVRAEALLERVGMIEKKDVYPSFLSGGQQQRVAIARALAVEPKAMLFDEPTSALDPELVGEVLKVIRSLADEGRTMILVTHEMAFARDVSSHVAFLHQGIIEEQGAPNEIFHNPQSERFRQFINAQHTR</sequence>
<dbReference type="Pfam" id="PF00005">
    <property type="entry name" value="ABC_tran"/>
    <property type="match status" value="1"/>
</dbReference>
<comment type="cofactor">
    <cofactor evidence="1 8">
        <name>pyridoxal 5'-phosphate</name>
        <dbReference type="ChEBI" id="CHEBI:597326"/>
    </cofactor>
</comment>
<keyword evidence="11" id="KW-1185">Reference proteome</keyword>
<comment type="caution">
    <text evidence="10">The sequence shown here is derived from an EMBL/GenBank/DDBJ whole genome shotgun (WGS) entry which is preliminary data.</text>
</comment>
<dbReference type="InterPro" id="IPR003593">
    <property type="entry name" value="AAA+_ATPase"/>
</dbReference>
<dbReference type="InterPro" id="IPR015424">
    <property type="entry name" value="PyrdxlP-dep_Trfase"/>
</dbReference>